<reference evidence="2" key="1">
    <citation type="journal article" date="2019" name="Int. J. Syst. Evol. Microbiol.">
        <title>The Global Catalogue of Microorganisms (GCM) 10K type strain sequencing project: providing services to taxonomists for standard genome sequencing and annotation.</title>
        <authorList>
            <consortium name="The Broad Institute Genomics Platform"/>
            <consortium name="The Broad Institute Genome Sequencing Center for Infectious Disease"/>
            <person name="Wu L."/>
            <person name="Ma J."/>
        </authorList>
    </citation>
    <scope>NUCLEOTIDE SEQUENCE [LARGE SCALE GENOMIC DNA]</scope>
    <source>
        <strain evidence="2">CCTCC AB 2017081</strain>
    </source>
</reference>
<protein>
    <submittedName>
        <fullName evidence="1">ABC transporter substrate-binding protein</fullName>
    </submittedName>
</protein>
<dbReference type="PANTHER" id="PTHR43649:SF13">
    <property type="entry name" value="CARBOHYDRATE ABC TRANSPORTER SUBSTRATE-BINDING PROTEIN"/>
    <property type="match status" value="1"/>
</dbReference>
<keyword evidence="2" id="KW-1185">Reference proteome</keyword>
<dbReference type="SUPFAM" id="SSF53850">
    <property type="entry name" value="Periplasmic binding protein-like II"/>
    <property type="match status" value="1"/>
</dbReference>
<evidence type="ECO:0000313" key="1">
    <source>
        <dbReference type="EMBL" id="MFC3833755.1"/>
    </source>
</evidence>
<dbReference type="Pfam" id="PF13416">
    <property type="entry name" value="SBP_bac_8"/>
    <property type="match status" value="1"/>
</dbReference>
<dbReference type="InterPro" id="IPR006059">
    <property type="entry name" value="SBP"/>
</dbReference>
<accession>A0ABV7ZC23</accession>
<sequence length="423" mass="46082">MTTSRVLRHLAVSVPLMLGLAGAQGLTFWPSSNPEEIEFAKQIVAAWNKANPSTPVKMQPLPASRSSEEVLLAAIAGKTTPDVAANIYPGAISQFVSAGGLYAHNKLPDFKSFMTDRSGADVLEAYTSAGGNIYQIPWKSNPTLLAYNTALLAEAGIKPADLATYSGFLAAARKVKAKWGGKKFLYAPTVDATWWQRFFDFYTLYIAASGGKTLLDKSGKVIFDAQPGQEVFGFLATLFKEGLAPRTRTAANRFFEGESLLETAGPFTLPFYAQNAPKGMKIDLLPPPVPDRMKGQKVYTYGDPKNIAVFTTSKDPALAWKFIKFVLSKNNDALFMKTTGQIPYREGLETDAQFKSIIAAQPLLSKFVRQAPLTRGVDDTKSLVEVFDAISREYESAVVYGRGDPTEAVKRAGQKARDILSGF</sequence>
<dbReference type="Proteomes" id="UP001595803">
    <property type="component" value="Unassembled WGS sequence"/>
</dbReference>
<dbReference type="Gene3D" id="3.40.190.10">
    <property type="entry name" value="Periplasmic binding protein-like II"/>
    <property type="match status" value="2"/>
</dbReference>
<comment type="caution">
    <text evidence="1">The sequence shown here is derived from an EMBL/GenBank/DDBJ whole genome shotgun (WGS) entry which is preliminary data.</text>
</comment>
<name>A0ABV7ZC23_9DEIO</name>
<dbReference type="InterPro" id="IPR050490">
    <property type="entry name" value="Bact_solute-bd_prot1"/>
</dbReference>
<evidence type="ECO:0000313" key="2">
    <source>
        <dbReference type="Proteomes" id="UP001595803"/>
    </source>
</evidence>
<gene>
    <name evidence="1" type="ORF">ACFOSB_12885</name>
</gene>
<dbReference type="EMBL" id="JBHRZG010000013">
    <property type="protein sequence ID" value="MFC3833755.1"/>
    <property type="molecule type" value="Genomic_DNA"/>
</dbReference>
<proteinExistence type="predicted"/>
<dbReference type="PANTHER" id="PTHR43649">
    <property type="entry name" value="ARABINOSE-BINDING PROTEIN-RELATED"/>
    <property type="match status" value="1"/>
</dbReference>
<dbReference type="RefSeq" id="WP_322473558.1">
    <property type="nucleotide sequence ID" value="NZ_JBHRZG010000013.1"/>
</dbReference>
<organism evidence="1 2">
    <name type="scientific">Deinococcus rufus</name>
    <dbReference type="NCBI Taxonomy" id="2136097"/>
    <lineage>
        <taxon>Bacteria</taxon>
        <taxon>Thermotogati</taxon>
        <taxon>Deinococcota</taxon>
        <taxon>Deinococci</taxon>
        <taxon>Deinococcales</taxon>
        <taxon>Deinococcaceae</taxon>
        <taxon>Deinococcus</taxon>
    </lineage>
</organism>